<evidence type="ECO:0000313" key="2">
    <source>
        <dbReference type="EMBL" id="HGY08607.1"/>
    </source>
</evidence>
<dbReference type="Pfam" id="PF13274">
    <property type="entry name" value="SocA_Panacea"/>
    <property type="match status" value="1"/>
</dbReference>
<dbReference type="Proteomes" id="UP000885759">
    <property type="component" value="Unassembled WGS sequence"/>
</dbReference>
<name>A0A7C4V4G2_9DEIN</name>
<dbReference type="AlphaFoldDB" id="A0A7C4V4G2"/>
<accession>A0A7C4V4G2</accession>
<gene>
    <name evidence="2" type="ORF">ENK37_00920</name>
</gene>
<sequence length="164" mass="18553">MPKVMFEYGLEPALNALAYLQQRVSGLTRLKAFKLLYLADKRHLELYGRPITGDRYVAMQNGPVPSNAYDYVTKEIGGGKDLPHFDEPDLEMFSDSEQEVLDEIISKYGRRGASALVELSHDSVWQRAWEEAEAKGKGSEPIPWERIIEHLVNGSDILMALLDD</sequence>
<proteinExistence type="predicted"/>
<comment type="caution">
    <text evidence="2">The sequence shown here is derived from an EMBL/GenBank/DDBJ whole genome shotgun (WGS) entry which is preliminary data.</text>
</comment>
<feature type="domain" description="Antitoxin SocA-like Panacea" evidence="1">
    <location>
        <begin position="33"/>
        <end position="126"/>
    </location>
</feature>
<reference evidence="2" key="1">
    <citation type="journal article" date="2020" name="mSystems">
        <title>Genome- and Community-Level Interaction Insights into Carbon Utilization and Element Cycling Functions of Hydrothermarchaeota in Hydrothermal Sediment.</title>
        <authorList>
            <person name="Zhou Z."/>
            <person name="Liu Y."/>
            <person name="Xu W."/>
            <person name="Pan J."/>
            <person name="Luo Z.H."/>
            <person name="Li M."/>
        </authorList>
    </citation>
    <scope>NUCLEOTIDE SEQUENCE [LARGE SCALE GENOMIC DNA]</scope>
    <source>
        <strain evidence="2">HyVt-570</strain>
    </source>
</reference>
<dbReference type="InterPro" id="IPR025272">
    <property type="entry name" value="SocA_Panacea"/>
</dbReference>
<evidence type="ECO:0000259" key="1">
    <source>
        <dbReference type="Pfam" id="PF13274"/>
    </source>
</evidence>
<dbReference type="EMBL" id="DRPZ01000024">
    <property type="protein sequence ID" value="HGY08607.1"/>
    <property type="molecule type" value="Genomic_DNA"/>
</dbReference>
<organism evidence="2">
    <name type="scientific">Oceanithermus profundus</name>
    <dbReference type="NCBI Taxonomy" id="187137"/>
    <lineage>
        <taxon>Bacteria</taxon>
        <taxon>Thermotogati</taxon>
        <taxon>Deinococcota</taxon>
        <taxon>Deinococci</taxon>
        <taxon>Thermales</taxon>
        <taxon>Thermaceae</taxon>
        <taxon>Oceanithermus</taxon>
    </lineage>
</organism>
<protein>
    <submittedName>
        <fullName evidence="2">DUF4065 domain-containing protein</fullName>
    </submittedName>
</protein>